<dbReference type="PROSITE" id="PS51891">
    <property type="entry name" value="CENP_V_GFA"/>
    <property type="match status" value="1"/>
</dbReference>
<gene>
    <name evidence="5" type="ORF">HUK68_21980</name>
</gene>
<comment type="similarity">
    <text evidence="1">Belongs to the Gfa family.</text>
</comment>
<reference evidence="5 6" key="1">
    <citation type="submission" date="2020-06" db="EMBL/GenBank/DDBJ databases">
        <title>Acidovorax antarctica sp. nov., isolated from Corinth ice sheet soil, Antarctic Fields Peninsula.</title>
        <authorList>
            <person name="Xu Q."/>
            <person name="Peng F."/>
        </authorList>
    </citation>
    <scope>NUCLEOTIDE SEQUENCE [LARGE SCALE GENOMIC DNA]</scope>
    <source>
        <strain evidence="5 6">16-35-5</strain>
        <plasmid evidence="5 6">unnamed1</plasmid>
    </source>
</reference>
<dbReference type="InterPro" id="IPR006913">
    <property type="entry name" value="CENP-V/GFA"/>
</dbReference>
<name>A0A6N1X888_9BURK</name>
<dbReference type="Proteomes" id="UP000509579">
    <property type="component" value="Plasmid unnamed1"/>
</dbReference>
<evidence type="ECO:0000256" key="3">
    <source>
        <dbReference type="ARBA" id="ARBA00022833"/>
    </source>
</evidence>
<dbReference type="SUPFAM" id="SSF51316">
    <property type="entry name" value="Mss4-like"/>
    <property type="match status" value="1"/>
</dbReference>
<dbReference type="GO" id="GO:0016846">
    <property type="term" value="F:carbon-sulfur lyase activity"/>
    <property type="evidence" value="ECO:0007669"/>
    <property type="project" value="InterPro"/>
</dbReference>
<organism evidence="5 6">
    <name type="scientific">Comamonas antarctica</name>
    <dbReference type="NCBI Taxonomy" id="2743470"/>
    <lineage>
        <taxon>Bacteria</taxon>
        <taxon>Pseudomonadati</taxon>
        <taxon>Pseudomonadota</taxon>
        <taxon>Betaproteobacteria</taxon>
        <taxon>Burkholderiales</taxon>
        <taxon>Comamonadaceae</taxon>
        <taxon>Comamonas</taxon>
    </lineage>
</organism>
<dbReference type="InterPro" id="IPR011057">
    <property type="entry name" value="Mss4-like_sf"/>
</dbReference>
<dbReference type="EMBL" id="CP054841">
    <property type="protein sequence ID" value="QKV55581.1"/>
    <property type="molecule type" value="Genomic_DNA"/>
</dbReference>
<evidence type="ECO:0000313" key="5">
    <source>
        <dbReference type="EMBL" id="QKV55581.1"/>
    </source>
</evidence>
<dbReference type="Gene3D" id="2.170.150.70">
    <property type="match status" value="1"/>
</dbReference>
<geneLocation type="plasmid" evidence="5 6">
    <name>unnamed1</name>
</geneLocation>
<dbReference type="PANTHER" id="PTHR28620:SF1">
    <property type="entry name" value="CENP-V_GFA DOMAIN-CONTAINING PROTEIN"/>
    <property type="match status" value="1"/>
</dbReference>
<accession>A0A6N1X888</accession>
<dbReference type="KEGG" id="aant:HUK68_21980"/>
<dbReference type="AlphaFoldDB" id="A0A6N1X888"/>
<keyword evidence="6" id="KW-1185">Reference proteome</keyword>
<evidence type="ECO:0000259" key="4">
    <source>
        <dbReference type="PROSITE" id="PS51891"/>
    </source>
</evidence>
<proteinExistence type="inferred from homology"/>
<keyword evidence="5" id="KW-0614">Plasmid</keyword>
<dbReference type="InterPro" id="IPR052355">
    <property type="entry name" value="CENP-V-like"/>
</dbReference>
<evidence type="ECO:0000256" key="1">
    <source>
        <dbReference type="ARBA" id="ARBA00005495"/>
    </source>
</evidence>
<protein>
    <submittedName>
        <fullName evidence="5">GFA family protein</fullName>
    </submittedName>
</protein>
<sequence length="151" mass="16719">MTQSTQDSRPVYQAACHCGSVRFSLRLADGLRSARRCNCSYCRMRGAVAVTVRLEDLEVLQGQESLALYQFHTGEAKHHFCAQCGIYTFHQRRSSPDQYGVNVACIEGMSPFDFAEVPVSDGVHHPKDRADGAAPPAGWLRYEANPAARNN</sequence>
<dbReference type="GO" id="GO:0046872">
    <property type="term" value="F:metal ion binding"/>
    <property type="evidence" value="ECO:0007669"/>
    <property type="project" value="UniProtKB-KW"/>
</dbReference>
<dbReference type="RefSeq" id="WP_175506367.1">
    <property type="nucleotide sequence ID" value="NZ_CP054841.1"/>
</dbReference>
<dbReference type="Pfam" id="PF04828">
    <property type="entry name" value="GFA"/>
    <property type="match status" value="1"/>
</dbReference>
<feature type="domain" description="CENP-V/GFA" evidence="4">
    <location>
        <begin position="12"/>
        <end position="128"/>
    </location>
</feature>
<keyword evidence="2" id="KW-0479">Metal-binding</keyword>
<dbReference type="PANTHER" id="PTHR28620">
    <property type="entry name" value="CENTROMERE PROTEIN V"/>
    <property type="match status" value="1"/>
</dbReference>
<evidence type="ECO:0000256" key="2">
    <source>
        <dbReference type="ARBA" id="ARBA00022723"/>
    </source>
</evidence>
<evidence type="ECO:0000313" key="6">
    <source>
        <dbReference type="Proteomes" id="UP000509579"/>
    </source>
</evidence>
<keyword evidence="3" id="KW-0862">Zinc</keyword>